<keyword evidence="2" id="KW-1133">Transmembrane helix</keyword>
<sequence length="54" mass="6126">MFKVMVASILIIIFVLVIFVAAITKGYSYKHTIDPLENNPNVDGNEEDKDKNEQ</sequence>
<evidence type="ECO:0000313" key="4">
    <source>
        <dbReference type="Proteomes" id="UP001649381"/>
    </source>
</evidence>
<keyword evidence="2" id="KW-0812">Transmembrane</keyword>
<feature type="transmembrane region" description="Helical" evidence="2">
    <location>
        <begin position="6"/>
        <end position="24"/>
    </location>
</feature>
<keyword evidence="2" id="KW-0472">Membrane</keyword>
<proteinExistence type="predicted"/>
<protein>
    <submittedName>
        <fullName evidence="3">YtzI protein</fullName>
    </submittedName>
</protein>
<feature type="region of interest" description="Disordered" evidence="1">
    <location>
        <begin position="34"/>
        <end position="54"/>
    </location>
</feature>
<name>A0ABS9GTW4_9BACL</name>
<dbReference type="EMBL" id="JAKIJS010000001">
    <property type="protein sequence ID" value="MCF6136288.1"/>
    <property type="molecule type" value="Genomic_DNA"/>
</dbReference>
<gene>
    <name evidence="3" type="primary">ytzI</name>
    <name evidence="3" type="ORF">L2716_01010</name>
</gene>
<dbReference type="Proteomes" id="UP001649381">
    <property type="component" value="Unassembled WGS sequence"/>
</dbReference>
<dbReference type="RefSeq" id="WP_236337761.1">
    <property type="nucleotide sequence ID" value="NZ_JAKIJS010000001.1"/>
</dbReference>
<dbReference type="InterPro" id="IPR047753">
    <property type="entry name" value="YtzI-like"/>
</dbReference>
<evidence type="ECO:0000256" key="1">
    <source>
        <dbReference type="SAM" id="MobiDB-lite"/>
    </source>
</evidence>
<evidence type="ECO:0000313" key="3">
    <source>
        <dbReference type="EMBL" id="MCF6136288.1"/>
    </source>
</evidence>
<reference evidence="3 4" key="1">
    <citation type="submission" date="2022-01" db="EMBL/GenBank/DDBJ databases">
        <title>Alkalihalobacillus sp. EGI L200015, a novel bacterium isolated from a salt lake sediment.</title>
        <authorList>
            <person name="Gao L."/>
            <person name="Fang B.-Z."/>
            <person name="Li W.-J."/>
        </authorList>
    </citation>
    <scope>NUCLEOTIDE SEQUENCE [LARGE SCALE GENOMIC DNA]</scope>
    <source>
        <strain evidence="3 4">KCTC 12718</strain>
    </source>
</reference>
<evidence type="ECO:0000256" key="2">
    <source>
        <dbReference type="SAM" id="Phobius"/>
    </source>
</evidence>
<comment type="caution">
    <text evidence="3">The sequence shown here is derived from an EMBL/GenBank/DDBJ whole genome shotgun (WGS) entry which is preliminary data.</text>
</comment>
<dbReference type="NCBIfam" id="NF033232">
    <property type="entry name" value="small_YtzI"/>
    <property type="match status" value="1"/>
</dbReference>
<accession>A0ABS9GTW4</accession>
<organism evidence="3 4">
    <name type="scientific">Pseudalkalibacillus berkeleyi</name>
    <dbReference type="NCBI Taxonomy" id="1069813"/>
    <lineage>
        <taxon>Bacteria</taxon>
        <taxon>Bacillati</taxon>
        <taxon>Bacillota</taxon>
        <taxon>Bacilli</taxon>
        <taxon>Bacillales</taxon>
        <taxon>Fictibacillaceae</taxon>
        <taxon>Pseudalkalibacillus</taxon>
    </lineage>
</organism>
<keyword evidence="4" id="KW-1185">Reference proteome</keyword>